<evidence type="ECO:0000313" key="5">
    <source>
        <dbReference type="Proteomes" id="UP001142393"/>
    </source>
</evidence>
<name>A0A9W8P316_9AGAR</name>
<evidence type="ECO:0000259" key="3">
    <source>
        <dbReference type="Pfam" id="PF20152"/>
    </source>
</evidence>
<sequence length="436" mass="48212">MHYLPQRSDKLAVTFGRDVPALGCLISHLCYDQLQSFIYNHQDPFIYINPGVDFQHYTTIRRFHELAMSLENADAIESLVVNSFGAGLIGAIVTAMLYGLTTLQTYLYFINYPKDEVKIKMLVSMVWILDSLHITLVTFCVYHYLVINFSNPAGLAIVNWSLNITVMLNLLLAVLVQSFFTRQVFTISRGMARWALAALLSITVIGHFCFGIETVAFLFISKTFVKFQESSTVKLAAATPFAIFAVLSDVLIAVSLCVLLHENRTGWGKTNTLITTLIVYAVNRCLLTSAVAITEVIVFILHPTSLWFLAIDFVIGKLYANSLLASLNSRHYLRKPVTHSDNTNSRSNVSSSFHAVVPSVGVEGDSTRKIKLNRKTNEVVPLSVAVALDTFSTGPNEYHGHHSDIEESKASSSISEPQFSTSSKVTQAAAGSFSAF</sequence>
<keyword evidence="2" id="KW-1133">Transmembrane helix</keyword>
<feature type="compositionally biased region" description="Basic and acidic residues" evidence="1">
    <location>
        <begin position="398"/>
        <end position="409"/>
    </location>
</feature>
<feature type="transmembrane region" description="Helical" evidence="2">
    <location>
        <begin position="157"/>
        <end position="180"/>
    </location>
</feature>
<feature type="transmembrane region" description="Helical" evidence="2">
    <location>
        <begin position="306"/>
        <end position="327"/>
    </location>
</feature>
<reference evidence="4 5" key="1">
    <citation type="journal article" date="2023" name="Proc. Natl. Acad. Sci. U.S.A.">
        <title>A global phylogenomic analysis of the shiitake genus Lentinula.</title>
        <authorList>
            <person name="Sierra-Patev S."/>
            <person name="Min B."/>
            <person name="Naranjo-Ortiz M."/>
            <person name="Looney B."/>
            <person name="Konkel Z."/>
            <person name="Slot J.C."/>
            <person name="Sakamoto Y."/>
            <person name="Steenwyk J.L."/>
            <person name="Rokas A."/>
            <person name="Carro J."/>
            <person name="Camarero S."/>
            <person name="Ferreira P."/>
            <person name="Molpeceres G."/>
            <person name="Ruiz-Duenas F.J."/>
            <person name="Serrano A."/>
            <person name="Henrissat B."/>
            <person name="Drula E."/>
            <person name="Hughes K.W."/>
            <person name="Mata J.L."/>
            <person name="Ishikawa N.K."/>
            <person name="Vargas-Isla R."/>
            <person name="Ushijima S."/>
            <person name="Smith C.A."/>
            <person name="Donoghue J."/>
            <person name="Ahrendt S."/>
            <person name="Andreopoulos W."/>
            <person name="He G."/>
            <person name="LaButti K."/>
            <person name="Lipzen A."/>
            <person name="Ng V."/>
            <person name="Riley R."/>
            <person name="Sandor L."/>
            <person name="Barry K."/>
            <person name="Martinez A.T."/>
            <person name="Xiao Y."/>
            <person name="Gibbons J.G."/>
            <person name="Terashima K."/>
            <person name="Grigoriev I.V."/>
            <person name="Hibbett D."/>
        </authorList>
    </citation>
    <scope>NUCLEOTIDE SEQUENCE [LARGE SCALE GENOMIC DNA]</scope>
    <source>
        <strain evidence="4 5">TFB7810</strain>
    </source>
</reference>
<protein>
    <recommendedName>
        <fullName evidence="3">DUF6534 domain-containing protein</fullName>
    </recommendedName>
</protein>
<dbReference type="EMBL" id="JANVFU010000004">
    <property type="protein sequence ID" value="KAJ3745997.1"/>
    <property type="molecule type" value="Genomic_DNA"/>
</dbReference>
<accession>A0A9W8P316</accession>
<keyword evidence="2" id="KW-0472">Membrane</keyword>
<feature type="transmembrane region" description="Helical" evidence="2">
    <location>
        <begin position="273"/>
        <end position="300"/>
    </location>
</feature>
<keyword evidence="2" id="KW-0812">Transmembrane</keyword>
<feature type="transmembrane region" description="Helical" evidence="2">
    <location>
        <begin position="240"/>
        <end position="261"/>
    </location>
</feature>
<organism evidence="4 5">
    <name type="scientific">Lentinula detonsa</name>
    <dbReference type="NCBI Taxonomy" id="2804962"/>
    <lineage>
        <taxon>Eukaryota</taxon>
        <taxon>Fungi</taxon>
        <taxon>Dikarya</taxon>
        <taxon>Basidiomycota</taxon>
        <taxon>Agaricomycotina</taxon>
        <taxon>Agaricomycetes</taxon>
        <taxon>Agaricomycetidae</taxon>
        <taxon>Agaricales</taxon>
        <taxon>Marasmiineae</taxon>
        <taxon>Omphalotaceae</taxon>
        <taxon>Lentinula</taxon>
    </lineage>
</organism>
<evidence type="ECO:0000256" key="2">
    <source>
        <dbReference type="SAM" id="Phobius"/>
    </source>
</evidence>
<feature type="compositionally biased region" description="Polar residues" evidence="1">
    <location>
        <begin position="417"/>
        <end position="426"/>
    </location>
</feature>
<evidence type="ECO:0000256" key="1">
    <source>
        <dbReference type="SAM" id="MobiDB-lite"/>
    </source>
</evidence>
<feature type="transmembrane region" description="Helical" evidence="2">
    <location>
        <begin position="121"/>
        <end position="145"/>
    </location>
</feature>
<keyword evidence="5" id="KW-1185">Reference proteome</keyword>
<dbReference type="Pfam" id="PF20152">
    <property type="entry name" value="DUF6534"/>
    <property type="match status" value="1"/>
</dbReference>
<comment type="caution">
    <text evidence="4">The sequence shown here is derived from an EMBL/GenBank/DDBJ whole genome shotgun (WGS) entry which is preliminary data.</text>
</comment>
<evidence type="ECO:0000313" key="4">
    <source>
        <dbReference type="EMBL" id="KAJ3745997.1"/>
    </source>
</evidence>
<dbReference type="AlphaFoldDB" id="A0A9W8P316"/>
<dbReference type="InterPro" id="IPR045339">
    <property type="entry name" value="DUF6534"/>
</dbReference>
<feature type="region of interest" description="Disordered" evidence="1">
    <location>
        <begin position="395"/>
        <end position="436"/>
    </location>
</feature>
<dbReference type="PANTHER" id="PTHR40465:SF1">
    <property type="entry name" value="DUF6534 DOMAIN-CONTAINING PROTEIN"/>
    <property type="match status" value="1"/>
</dbReference>
<gene>
    <name evidence="4" type="ORF">DFH05DRAFT_902332</name>
</gene>
<feature type="transmembrane region" description="Helical" evidence="2">
    <location>
        <begin position="192"/>
        <end position="220"/>
    </location>
</feature>
<feature type="transmembrane region" description="Helical" evidence="2">
    <location>
        <begin position="88"/>
        <end position="109"/>
    </location>
</feature>
<dbReference type="Proteomes" id="UP001142393">
    <property type="component" value="Unassembled WGS sequence"/>
</dbReference>
<proteinExistence type="predicted"/>
<dbReference type="PANTHER" id="PTHR40465">
    <property type="entry name" value="CHROMOSOME 1, WHOLE GENOME SHOTGUN SEQUENCE"/>
    <property type="match status" value="1"/>
</dbReference>
<feature type="domain" description="DUF6534" evidence="3">
    <location>
        <begin position="245"/>
        <end position="332"/>
    </location>
</feature>